<gene>
    <name evidence="2" type="ORF">F5878DRAFT_663172</name>
</gene>
<dbReference type="AlphaFoldDB" id="A0AA38UFI8"/>
<organism evidence="2 3">
    <name type="scientific">Lentinula raphanica</name>
    <dbReference type="NCBI Taxonomy" id="153919"/>
    <lineage>
        <taxon>Eukaryota</taxon>
        <taxon>Fungi</taxon>
        <taxon>Dikarya</taxon>
        <taxon>Basidiomycota</taxon>
        <taxon>Agaricomycotina</taxon>
        <taxon>Agaricomycetes</taxon>
        <taxon>Agaricomycetidae</taxon>
        <taxon>Agaricales</taxon>
        <taxon>Marasmiineae</taxon>
        <taxon>Omphalotaceae</taxon>
        <taxon>Lentinula</taxon>
    </lineage>
</organism>
<evidence type="ECO:0000256" key="1">
    <source>
        <dbReference type="SAM" id="SignalP"/>
    </source>
</evidence>
<protein>
    <submittedName>
        <fullName evidence="2">Uncharacterized protein</fullName>
    </submittedName>
</protein>
<sequence length="319" mass="35865">MVYTGWDSLCVLVKIIYCWSVTPTSDLQRSVVWLSEDISSYHIRSHTIFTLPFVTTGKSKMHLSTMFVVLVIASTACALPLENVQSSSNRISRSKGDYPEVLPRLYPRGDCCCCVGCCGCGESDTDSSCHSRPFQRGPHPSPADPLHRPYKLHLLSYPPGGSTPNPAHQNHRVPEDVGYSYYREESREDSTEVRDVGAGQASKHLVQKWMSTVYEKMPEVKDKRIKVNMVTEDHFPYGIERLRTNGVSAMIPKAPGLREGRYLAKVICNQNTPGYCDGTLSRVVEGEDGKKEIFEESYRDKFFDPLAYENPLLSQSHDS</sequence>
<comment type="caution">
    <text evidence="2">The sequence shown here is derived from an EMBL/GenBank/DDBJ whole genome shotgun (WGS) entry which is preliminary data.</text>
</comment>
<keyword evidence="1" id="KW-0732">Signal</keyword>
<evidence type="ECO:0000313" key="2">
    <source>
        <dbReference type="EMBL" id="KAJ3836207.1"/>
    </source>
</evidence>
<feature type="chain" id="PRO_5041232837" evidence="1">
    <location>
        <begin position="21"/>
        <end position="319"/>
    </location>
</feature>
<feature type="signal peptide" evidence="1">
    <location>
        <begin position="1"/>
        <end position="20"/>
    </location>
</feature>
<accession>A0AA38UFI8</accession>
<keyword evidence="3" id="KW-1185">Reference proteome</keyword>
<dbReference type="Proteomes" id="UP001163846">
    <property type="component" value="Unassembled WGS sequence"/>
</dbReference>
<proteinExistence type="predicted"/>
<reference evidence="2" key="1">
    <citation type="submission" date="2022-08" db="EMBL/GenBank/DDBJ databases">
        <authorList>
            <consortium name="DOE Joint Genome Institute"/>
            <person name="Min B."/>
            <person name="Riley R."/>
            <person name="Sierra-Patev S."/>
            <person name="Naranjo-Ortiz M."/>
            <person name="Looney B."/>
            <person name="Konkel Z."/>
            <person name="Slot J.C."/>
            <person name="Sakamoto Y."/>
            <person name="Steenwyk J.L."/>
            <person name="Rokas A."/>
            <person name="Carro J."/>
            <person name="Camarero S."/>
            <person name="Ferreira P."/>
            <person name="Molpeceres G."/>
            <person name="Ruiz-Duenas F.J."/>
            <person name="Serrano A."/>
            <person name="Henrissat B."/>
            <person name="Drula E."/>
            <person name="Hughes K.W."/>
            <person name="Mata J.L."/>
            <person name="Ishikawa N.K."/>
            <person name="Vargas-Isla R."/>
            <person name="Ushijima S."/>
            <person name="Smith C.A."/>
            <person name="Ahrendt S."/>
            <person name="Andreopoulos W."/>
            <person name="He G."/>
            <person name="Labutti K."/>
            <person name="Lipzen A."/>
            <person name="Ng V."/>
            <person name="Sandor L."/>
            <person name="Barry K."/>
            <person name="Martinez A.T."/>
            <person name="Xiao Y."/>
            <person name="Gibbons J.G."/>
            <person name="Terashima K."/>
            <person name="Hibbett D.S."/>
            <person name="Grigoriev I.V."/>
        </authorList>
    </citation>
    <scope>NUCLEOTIDE SEQUENCE</scope>
    <source>
        <strain evidence="2">TFB9207</strain>
    </source>
</reference>
<dbReference type="EMBL" id="MU806340">
    <property type="protein sequence ID" value="KAJ3836207.1"/>
    <property type="molecule type" value="Genomic_DNA"/>
</dbReference>
<name>A0AA38UFI8_9AGAR</name>
<evidence type="ECO:0000313" key="3">
    <source>
        <dbReference type="Proteomes" id="UP001163846"/>
    </source>
</evidence>